<accession>A0A940T3C6</accession>
<keyword evidence="2" id="KW-0288">FMN</keyword>
<keyword evidence="5" id="KW-1185">Reference proteome</keyword>
<dbReference type="Proteomes" id="UP000675163">
    <property type="component" value="Unassembled WGS sequence"/>
</dbReference>
<dbReference type="RefSeq" id="WP_245189869.1">
    <property type="nucleotide sequence ID" value="NZ_JAFIDA010000001.1"/>
</dbReference>
<dbReference type="EC" id="1.13.12.16" evidence="4"/>
<dbReference type="CDD" id="cd04730">
    <property type="entry name" value="NPD_like"/>
    <property type="match status" value="1"/>
</dbReference>
<evidence type="ECO:0000256" key="2">
    <source>
        <dbReference type="ARBA" id="ARBA00022643"/>
    </source>
</evidence>
<dbReference type="PANTHER" id="PTHR32332">
    <property type="entry name" value="2-NITROPROPANE DIOXYGENASE"/>
    <property type="match status" value="1"/>
</dbReference>
<dbReference type="Pfam" id="PF03060">
    <property type="entry name" value="NMO"/>
    <property type="match status" value="1"/>
</dbReference>
<dbReference type="EMBL" id="JAFIDA010000001">
    <property type="protein sequence ID" value="MBP1325683.1"/>
    <property type="molecule type" value="Genomic_DNA"/>
</dbReference>
<gene>
    <name evidence="4" type="ORF">JOF28_000915</name>
</gene>
<dbReference type="SUPFAM" id="SSF51412">
    <property type="entry name" value="Inosine monophosphate dehydrogenase (IMPDH)"/>
    <property type="match status" value="1"/>
</dbReference>
<evidence type="ECO:0000256" key="3">
    <source>
        <dbReference type="ARBA" id="ARBA00023002"/>
    </source>
</evidence>
<dbReference type="InterPro" id="IPR013785">
    <property type="entry name" value="Aldolase_TIM"/>
</dbReference>
<dbReference type="Gene3D" id="3.20.20.70">
    <property type="entry name" value="Aldolase class I"/>
    <property type="match status" value="1"/>
</dbReference>
<evidence type="ECO:0000256" key="1">
    <source>
        <dbReference type="ARBA" id="ARBA00022630"/>
    </source>
</evidence>
<dbReference type="AlphaFoldDB" id="A0A940T3C6"/>
<keyword evidence="4" id="KW-0503">Monooxygenase</keyword>
<comment type="caution">
    <text evidence="4">The sequence shown here is derived from an EMBL/GenBank/DDBJ whole genome shotgun (WGS) entry which is preliminary data.</text>
</comment>
<organism evidence="4 5">
    <name type="scientific">Leucobacter exalbidus</name>
    <dbReference type="NCBI Taxonomy" id="662960"/>
    <lineage>
        <taxon>Bacteria</taxon>
        <taxon>Bacillati</taxon>
        <taxon>Actinomycetota</taxon>
        <taxon>Actinomycetes</taxon>
        <taxon>Micrococcales</taxon>
        <taxon>Microbacteriaceae</taxon>
        <taxon>Leucobacter</taxon>
    </lineage>
</organism>
<keyword evidence="3 4" id="KW-0560">Oxidoreductase</keyword>
<reference evidence="4" key="1">
    <citation type="submission" date="2021-02" db="EMBL/GenBank/DDBJ databases">
        <title>Sequencing the genomes of 1000 actinobacteria strains.</title>
        <authorList>
            <person name="Klenk H.-P."/>
        </authorList>
    </citation>
    <scope>NUCLEOTIDE SEQUENCE</scope>
    <source>
        <strain evidence="4">DSM 22850</strain>
    </source>
</reference>
<keyword evidence="1" id="KW-0285">Flavoprotein</keyword>
<evidence type="ECO:0000313" key="5">
    <source>
        <dbReference type="Proteomes" id="UP000675163"/>
    </source>
</evidence>
<evidence type="ECO:0000313" key="4">
    <source>
        <dbReference type="EMBL" id="MBP1325683.1"/>
    </source>
</evidence>
<sequence length="401" mass="42078">MSDDAQHLHPEAVARWELNGGTWRVSTVTQTSAAVELRRCDGGEVVDRLTLTQPRDLCWARTHALAHIQGDTVTHHPRSSQWSRDLGITAPIVCAPMGGVAGGALAHAVSRAGGLGMIGMGSAGSVAALERELAAFAAAHQAAGEDDADIPLPFGIGMVGWGIERDPEMFERALAARPALLSVSFGDWVSGRTPEWVTRARAMGIRTITQAATADEARAAEAAGIDSVVARGLEGGGHGDHREPLGSLLAEVIGAVSIPVLAAGAISTAADVRRVLDAGSAAAWVGTAFTACTESLVSPAAREVLIAAHGRDTRVTRVFDIALDRPWPAHFPERLIDTPFIVKWHGREAELAANEQAKQEFRAASAAGDFTVVPVDAGLGVDHITRVHPAAEVVRELTPVE</sequence>
<name>A0A940T3C6_9MICO</name>
<dbReference type="GO" id="GO:0018580">
    <property type="term" value="F:nitronate monooxygenase activity"/>
    <property type="evidence" value="ECO:0007669"/>
    <property type="project" value="UniProtKB-EC"/>
</dbReference>
<dbReference type="InterPro" id="IPR004136">
    <property type="entry name" value="NMO"/>
</dbReference>
<protein>
    <submittedName>
        <fullName evidence="4">Nitronate monooxygenase</fullName>
        <ecNumber evidence="4">1.13.12.16</ecNumber>
    </submittedName>
</protein>
<proteinExistence type="predicted"/>
<dbReference type="PANTHER" id="PTHR32332:SF31">
    <property type="entry name" value="2-NITROPROPANE DIOXYGENASE FAMILY, PUTATIVE (AFU_ORTHOLOGUE AFUA_2G09850)-RELATED"/>
    <property type="match status" value="1"/>
</dbReference>